<feature type="region of interest" description="Disordered" evidence="1">
    <location>
        <begin position="1"/>
        <end position="21"/>
    </location>
</feature>
<feature type="compositionally biased region" description="Polar residues" evidence="1">
    <location>
        <begin position="8"/>
        <end position="18"/>
    </location>
</feature>
<organism evidence="2">
    <name type="scientific">Bracon brevicornis</name>
    <dbReference type="NCBI Taxonomy" id="1563983"/>
    <lineage>
        <taxon>Eukaryota</taxon>
        <taxon>Metazoa</taxon>
        <taxon>Ecdysozoa</taxon>
        <taxon>Arthropoda</taxon>
        <taxon>Hexapoda</taxon>
        <taxon>Insecta</taxon>
        <taxon>Pterygota</taxon>
        <taxon>Neoptera</taxon>
        <taxon>Endopterygota</taxon>
        <taxon>Hymenoptera</taxon>
        <taxon>Apocrita</taxon>
        <taxon>Ichneumonoidea</taxon>
        <taxon>Braconidae</taxon>
        <taxon>Braconinae</taxon>
        <taxon>Bracon</taxon>
    </lineage>
</organism>
<evidence type="ECO:0000313" key="2">
    <source>
        <dbReference type="EMBL" id="CAD1546538.1"/>
    </source>
</evidence>
<accession>A0A6V7J8E9</accession>
<proteinExistence type="predicted"/>
<protein>
    <submittedName>
        <fullName evidence="2">Uncharacterized protein</fullName>
    </submittedName>
</protein>
<feature type="compositionally biased region" description="Polar residues" evidence="1">
    <location>
        <begin position="223"/>
        <end position="235"/>
    </location>
</feature>
<sequence>MSDVDSLMETSIENTVASDQFPDSEMDIEVLGNVNQWYESEGQFLSNSQVEEIFDTGYGSNTSDSRTVYTEQPNIVDDDFPGEARIENTVQIGLSDTSFDEEILNNVNQWYRTEGKFLTNAQTERIFCDESENNDISDGDRELLNSIHQWFETRRRFLETDEVTRNLPPSQPTETQNDSSVIIASPQGQFLSELDLGNNAVNQRIASNDRCATPVEECEIQDNSENQPSTSHQTGGRSGPLSFVESLEDKCGWFNMELQIDKFMIKPVPEGVAVAEWISRAFRELFQCMRNAV</sequence>
<dbReference type="EMBL" id="CADCXW020000014">
    <property type="protein sequence ID" value="CAD1546538.1"/>
    <property type="molecule type" value="Genomic_DNA"/>
</dbReference>
<feature type="region of interest" description="Disordered" evidence="1">
    <location>
        <begin position="218"/>
        <end position="241"/>
    </location>
</feature>
<gene>
    <name evidence="2" type="ORF">BBRV_LOCUS41821</name>
</gene>
<dbReference type="AlphaFoldDB" id="A0A6V7J8E9"/>
<name>A0A6V7J8E9_9HYME</name>
<reference evidence="2" key="1">
    <citation type="submission" date="2020-07" db="EMBL/GenBank/DDBJ databases">
        <authorList>
            <person name="Ferguson B K."/>
        </authorList>
    </citation>
    <scope>NUCLEOTIDE SEQUENCE</scope>
    <source>
        <strain evidence="2">L06</strain>
    </source>
</reference>
<evidence type="ECO:0000256" key="1">
    <source>
        <dbReference type="SAM" id="MobiDB-lite"/>
    </source>
</evidence>